<dbReference type="InterPro" id="IPR036525">
    <property type="entry name" value="Tubulin/FtsZ_GTPase_sf"/>
</dbReference>
<protein>
    <submittedName>
        <fullName evidence="2">Uncharacterized protein</fullName>
    </submittedName>
</protein>
<sequence>MSHARRQTNAQREELICTQTEAFKASSSSTTSAAAPVPPLVYSLVYSSSTLCEEYVDRVLAMLSMILPSPKCWCHTTRCSRVSTNQLMDPWRAVTSNVFDIETLYDITVRTLKIEDSVFEDSERPRSTDDARCETSLRFPEKHTGHLRKLSLNLIPYLVYLHFLMPSFALFFDPEGKATTVTNTITVGVTFVTLVKNAQVDACLWCTKRYDCEMKQYQYP</sequence>
<proteinExistence type="predicted"/>
<dbReference type="EMBL" id="ML170181">
    <property type="protein sequence ID" value="TDL21307.1"/>
    <property type="molecule type" value="Genomic_DNA"/>
</dbReference>
<keyword evidence="1" id="KW-0472">Membrane</keyword>
<reference evidence="2 3" key="1">
    <citation type="submission" date="2018-06" db="EMBL/GenBank/DDBJ databases">
        <title>A transcriptomic atlas of mushroom development highlights an independent origin of complex multicellularity.</title>
        <authorList>
            <consortium name="DOE Joint Genome Institute"/>
            <person name="Krizsan K."/>
            <person name="Almasi E."/>
            <person name="Merenyi Z."/>
            <person name="Sahu N."/>
            <person name="Viragh M."/>
            <person name="Koszo T."/>
            <person name="Mondo S."/>
            <person name="Kiss B."/>
            <person name="Balint B."/>
            <person name="Kues U."/>
            <person name="Barry K."/>
            <person name="Hegedus J.C."/>
            <person name="Henrissat B."/>
            <person name="Johnson J."/>
            <person name="Lipzen A."/>
            <person name="Ohm R."/>
            <person name="Nagy I."/>
            <person name="Pangilinan J."/>
            <person name="Yan J."/>
            <person name="Xiong Y."/>
            <person name="Grigoriev I.V."/>
            <person name="Hibbett D.S."/>
            <person name="Nagy L.G."/>
        </authorList>
    </citation>
    <scope>NUCLEOTIDE SEQUENCE [LARGE SCALE GENOMIC DNA]</scope>
    <source>
        <strain evidence="2 3">SZMC22713</strain>
    </source>
</reference>
<evidence type="ECO:0000313" key="2">
    <source>
        <dbReference type="EMBL" id="TDL21307.1"/>
    </source>
</evidence>
<evidence type="ECO:0000313" key="3">
    <source>
        <dbReference type="Proteomes" id="UP000294933"/>
    </source>
</evidence>
<keyword evidence="1" id="KW-1133">Transmembrane helix</keyword>
<organism evidence="2 3">
    <name type="scientific">Rickenella mellea</name>
    <dbReference type="NCBI Taxonomy" id="50990"/>
    <lineage>
        <taxon>Eukaryota</taxon>
        <taxon>Fungi</taxon>
        <taxon>Dikarya</taxon>
        <taxon>Basidiomycota</taxon>
        <taxon>Agaricomycotina</taxon>
        <taxon>Agaricomycetes</taxon>
        <taxon>Hymenochaetales</taxon>
        <taxon>Rickenellaceae</taxon>
        <taxon>Rickenella</taxon>
    </lineage>
</organism>
<keyword evidence="1" id="KW-0812">Transmembrane</keyword>
<feature type="transmembrane region" description="Helical" evidence="1">
    <location>
        <begin position="154"/>
        <end position="172"/>
    </location>
</feature>
<dbReference type="Proteomes" id="UP000294933">
    <property type="component" value="Unassembled WGS sequence"/>
</dbReference>
<keyword evidence="3" id="KW-1185">Reference proteome</keyword>
<accession>A0A4Y7Q0Y4</accession>
<gene>
    <name evidence="2" type="ORF">BD410DRAFT_804251</name>
</gene>
<dbReference type="AlphaFoldDB" id="A0A4Y7Q0Y4"/>
<name>A0A4Y7Q0Y4_9AGAM</name>
<evidence type="ECO:0000256" key="1">
    <source>
        <dbReference type="SAM" id="Phobius"/>
    </source>
</evidence>
<dbReference type="VEuPathDB" id="FungiDB:BD410DRAFT_804251"/>
<dbReference type="STRING" id="50990.A0A4Y7Q0Y4"/>
<dbReference type="Gene3D" id="3.40.50.1440">
    <property type="entry name" value="Tubulin/FtsZ, GTPase domain"/>
    <property type="match status" value="1"/>
</dbReference>